<dbReference type="InterPro" id="IPR038626">
    <property type="entry name" value="Rof-like_sf"/>
</dbReference>
<dbReference type="InterPro" id="IPR009778">
    <property type="entry name" value="ROF"/>
</dbReference>
<dbReference type="Pfam" id="PF07073">
    <property type="entry name" value="ROF"/>
    <property type="match status" value="1"/>
</dbReference>
<dbReference type="OrthoDB" id="5344363at2"/>
<dbReference type="EMBL" id="SACS01000023">
    <property type="protein sequence ID" value="RVU33326.1"/>
    <property type="molecule type" value="Genomic_DNA"/>
</dbReference>
<protein>
    <submittedName>
        <fullName evidence="1">Transcriptional antiterminator</fullName>
    </submittedName>
</protein>
<comment type="caution">
    <text evidence="1">The sequence shown here is derived from an EMBL/GenBank/DDBJ whole genome shotgun (WGS) entry which is preliminary data.</text>
</comment>
<keyword evidence="2" id="KW-1185">Reference proteome</keyword>
<dbReference type="InterPro" id="IPR023534">
    <property type="entry name" value="Rof/RNase_P-like"/>
</dbReference>
<name>A0A437QFU8_9GAMM</name>
<reference evidence="1 2" key="1">
    <citation type="submission" date="2019-01" db="EMBL/GenBank/DDBJ databases">
        <authorList>
            <person name="Chen W.-M."/>
        </authorList>
    </citation>
    <scope>NUCLEOTIDE SEQUENCE [LARGE SCALE GENOMIC DNA]</scope>
    <source>
        <strain evidence="1 2">KYPC3</strain>
    </source>
</reference>
<dbReference type="AlphaFoldDB" id="A0A437QFU8"/>
<evidence type="ECO:0000313" key="1">
    <source>
        <dbReference type="EMBL" id="RVU33326.1"/>
    </source>
</evidence>
<dbReference type="Proteomes" id="UP000283077">
    <property type="component" value="Unassembled WGS sequence"/>
</dbReference>
<dbReference type="Gene3D" id="2.30.30.400">
    <property type="entry name" value="Rof-like"/>
    <property type="match status" value="1"/>
</dbReference>
<proteinExistence type="predicted"/>
<dbReference type="SUPFAM" id="SSF101744">
    <property type="entry name" value="Rof/RNase P subunit-like"/>
    <property type="match status" value="1"/>
</dbReference>
<sequence>MAAIVRQGLHCHNQTVWQKKEPKMNPVIIACDIHDHVEIICMRRYEVVLHLLNGSLVQGLAKNTRSSAAEEFLLLEQQGEQLEVPLLQIQYIEVLTAGAPLAQIWLHPAGSCAM</sequence>
<accession>A0A437QFU8</accession>
<evidence type="ECO:0000313" key="2">
    <source>
        <dbReference type="Proteomes" id="UP000283077"/>
    </source>
</evidence>
<organism evidence="1 2">
    <name type="scientific">Rheinheimera riviphila</name>
    <dbReference type="NCBI Taxonomy" id="1834037"/>
    <lineage>
        <taxon>Bacteria</taxon>
        <taxon>Pseudomonadati</taxon>
        <taxon>Pseudomonadota</taxon>
        <taxon>Gammaproteobacteria</taxon>
        <taxon>Chromatiales</taxon>
        <taxon>Chromatiaceae</taxon>
        <taxon>Rheinheimera</taxon>
    </lineage>
</organism>
<gene>
    <name evidence="1" type="ORF">EOE67_17145</name>
</gene>